<name>A0A6A6P9D7_9PEZI</name>
<feature type="region of interest" description="Disordered" evidence="1">
    <location>
        <begin position="96"/>
        <end position="149"/>
    </location>
</feature>
<feature type="compositionally biased region" description="Low complexity" evidence="1">
    <location>
        <begin position="126"/>
        <end position="145"/>
    </location>
</feature>
<evidence type="ECO:0000313" key="2">
    <source>
        <dbReference type="EMBL" id="KAF2460580.1"/>
    </source>
</evidence>
<evidence type="ECO:0000313" key="3">
    <source>
        <dbReference type="Proteomes" id="UP000799766"/>
    </source>
</evidence>
<dbReference type="Proteomes" id="UP000799766">
    <property type="component" value="Unassembled WGS sequence"/>
</dbReference>
<dbReference type="EMBL" id="MU001673">
    <property type="protein sequence ID" value="KAF2460580.1"/>
    <property type="molecule type" value="Genomic_DNA"/>
</dbReference>
<sequence length="237" mass="25521">MADTIVTNDTILPEIPASAEALVELVAANPNKWFESLIDIEGRYAYLHELNSLLLKHIDNLHIILKTASPTSPAKYLDPKYSQASRKRSIDELVEDADDEAQSGTTSQPPSKFIRGETSARGLAITRGSTSARSSTAARKTTGARCSSNSRLLRGGMASRIANRVIQGTSAASRGGLTIKVTAEEPKGLQTRQSSKSTLGSETASDRGKLEGNDTNSPKPGRPVPDYFDEDLIDYDD</sequence>
<proteinExistence type="predicted"/>
<feature type="compositionally biased region" description="Polar residues" evidence="1">
    <location>
        <begin position="190"/>
        <end position="203"/>
    </location>
</feature>
<accession>A0A6A6P9D7</accession>
<feature type="compositionally biased region" description="Acidic residues" evidence="1">
    <location>
        <begin position="227"/>
        <end position="237"/>
    </location>
</feature>
<feature type="region of interest" description="Disordered" evidence="1">
    <location>
        <begin position="182"/>
        <end position="237"/>
    </location>
</feature>
<gene>
    <name evidence="2" type="ORF">BDY21DRAFT_168044</name>
</gene>
<organism evidence="2 3">
    <name type="scientific">Lineolata rhizophorae</name>
    <dbReference type="NCBI Taxonomy" id="578093"/>
    <lineage>
        <taxon>Eukaryota</taxon>
        <taxon>Fungi</taxon>
        <taxon>Dikarya</taxon>
        <taxon>Ascomycota</taxon>
        <taxon>Pezizomycotina</taxon>
        <taxon>Dothideomycetes</taxon>
        <taxon>Dothideomycetes incertae sedis</taxon>
        <taxon>Lineolatales</taxon>
        <taxon>Lineolataceae</taxon>
        <taxon>Lineolata</taxon>
    </lineage>
</organism>
<keyword evidence="3" id="KW-1185">Reference proteome</keyword>
<dbReference type="AlphaFoldDB" id="A0A6A6P9D7"/>
<evidence type="ECO:0000256" key="1">
    <source>
        <dbReference type="SAM" id="MobiDB-lite"/>
    </source>
</evidence>
<protein>
    <submittedName>
        <fullName evidence="2">Uncharacterized protein</fullName>
    </submittedName>
</protein>
<reference evidence="2" key="1">
    <citation type="journal article" date="2020" name="Stud. Mycol.">
        <title>101 Dothideomycetes genomes: a test case for predicting lifestyles and emergence of pathogens.</title>
        <authorList>
            <person name="Haridas S."/>
            <person name="Albert R."/>
            <person name="Binder M."/>
            <person name="Bloem J."/>
            <person name="Labutti K."/>
            <person name="Salamov A."/>
            <person name="Andreopoulos B."/>
            <person name="Baker S."/>
            <person name="Barry K."/>
            <person name="Bills G."/>
            <person name="Bluhm B."/>
            <person name="Cannon C."/>
            <person name="Castanera R."/>
            <person name="Culley D."/>
            <person name="Daum C."/>
            <person name="Ezra D."/>
            <person name="Gonzalez J."/>
            <person name="Henrissat B."/>
            <person name="Kuo A."/>
            <person name="Liang C."/>
            <person name="Lipzen A."/>
            <person name="Lutzoni F."/>
            <person name="Magnuson J."/>
            <person name="Mondo S."/>
            <person name="Nolan M."/>
            <person name="Ohm R."/>
            <person name="Pangilinan J."/>
            <person name="Park H.-J."/>
            <person name="Ramirez L."/>
            <person name="Alfaro M."/>
            <person name="Sun H."/>
            <person name="Tritt A."/>
            <person name="Yoshinaga Y."/>
            <person name="Zwiers L.-H."/>
            <person name="Turgeon B."/>
            <person name="Goodwin S."/>
            <person name="Spatafora J."/>
            <person name="Crous P."/>
            <person name="Grigoriev I."/>
        </authorList>
    </citation>
    <scope>NUCLEOTIDE SEQUENCE</scope>
    <source>
        <strain evidence="2">ATCC 16933</strain>
    </source>
</reference>